<evidence type="ECO:0000313" key="3">
    <source>
        <dbReference type="EMBL" id="AOP47500.1"/>
    </source>
</evidence>
<name>A0A1D7VL65_9ACTN</name>
<dbReference type="AlphaFoldDB" id="A0A1D7VL65"/>
<dbReference type="EMBL" id="CP017157">
    <property type="protein sequence ID" value="AOP47500.1"/>
    <property type="molecule type" value="Genomic_DNA"/>
</dbReference>
<dbReference type="Pfam" id="PF01243">
    <property type="entry name" value="PNPOx_N"/>
    <property type="match status" value="1"/>
</dbReference>
<reference evidence="3 4" key="1">
    <citation type="submission" date="2016-09" db="EMBL/GenBank/DDBJ databases">
        <title>Complete genome sequencing of Streptomyces lydicus 103 and metabolic pathways analysis of antibiotic biosynthesis.</title>
        <authorList>
            <person name="Jia N."/>
            <person name="Ding M.-Z."/>
            <person name="Gao F."/>
            <person name="Yuan Y.-J."/>
        </authorList>
    </citation>
    <scope>NUCLEOTIDE SEQUENCE [LARGE SCALE GENOMIC DNA]</scope>
    <source>
        <strain evidence="3 4">103</strain>
    </source>
</reference>
<dbReference type="RefSeq" id="WP_069569617.1">
    <property type="nucleotide sequence ID" value="NZ_CP017157.1"/>
</dbReference>
<dbReference type="GO" id="GO:0016627">
    <property type="term" value="F:oxidoreductase activity, acting on the CH-CH group of donors"/>
    <property type="evidence" value="ECO:0007669"/>
    <property type="project" value="TreeGrafter"/>
</dbReference>
<dbReference type="InterPro" id="IPR012349">
    <property type="entry name" value="Split_barrel_FMN-bd"/>
</dbReference>
<dbReference type="InterPro" id="IPR052019">
    <property type="entry name" value="F420H2_bilvrd_red/Heme_oxyg"/>
</dbReference>
<dbReference type="NCBIfam" id="TIGR03668">
    <property type="entry name" value="Rv0121_F420"/>
    <property type="match status" value="1"/>
</dbReference>
<dbReference type="PANTHER" id="PTHR35176">
    <property type="entry name" value="HEME OXYGENASE HI_0854-RELATED"/>
    <property type="match status" value="1"/>
</dbReference>
<dbReference type="GO" id="GO:0070967">
    <property type="term" value="F:coenzyme F420 binding"/>
    <property type="evidence" value="ECO:0007669"/>
    <property type="project" value="TreeGrafter"/>
</dbReference>
<dbReference type="InterPro" id="IPR011576">
    <property type="entry name" value="Pyridox_Oxase_N"/>
</dbReference>
<keyword evidence="4" id="KW-1185">Reference proteome</keyword>
<protein>
    <submittedName>
        <fullName evidence="3">PPOX class F420-dependent oxidoreductase</fullName>
    </submittedName>
</protein>
<dbReference type="Proteomes" id="UP000094094">
    <property type="component" value="Chromosome"/>
</dbReference>
<keyword evidence="1" id="KW-0560">Oxidoreductase</keyword>
<dbReference type="GO" id="GO:0005829">
    <property type="term" value="C:cytosol"/>
    <property type="evidence" value="ECO:0007669"/>
    <property type="project" value="TreeGrafter"/>
</dbReference>
<proteinExistence type="predicted"/>
<dbReference type="SUPFAM" id="SSF50475">
    <property type="entry name" value="FMN-binding split barrel"/>
    <property type="match status" value="1"/>
</dbReference>
<feature type="domain" description="Pyridoxamine 5'-phosphate oxidase N-terminal" evidence="2">
    <location>
        <begin position="8"/>
        <end position="140"/>
    </location>
</feature>
<gene>
    <name evidence="3" type="ORF">SL103_15595</name>
</gene>
<dbReference type="KEGG" id="slc:SL103_15595"/>
<dbReference type="PANTHER" id="PTHR35176:SF2">
    <property type="entry name" value="F420H(2)-DEPENDENT REDUCTASE RV1155"/>
    <property type="match status" value="1"/>
</dbReference>
<dbReference type="Gene3D" id="2.30.110.10">
    <property type="entry name" value="Electron Transport, Fmn-binding Protein, Chain A"/>
    <property type="match status" value="1"/>
</dbReference>
<evidence type="ECO:0000256" key="1">
    <source>
        <dbReference type="ARBA" id="ARBA00023002"/>
    </source>
</evidence>
<organism evidence="3 4">
    <name type="scientific">Streptomyces lydicus</name>
    <dbReference type="NCBI Taxonomy" id="47763"/>
    <lineage>
        <taxon>Bacteria</taxon>
        <taxon>Bacillati</taxon>
        <taxon>Actinomycetota</taxon>
        <taxon>Actinomycetes</taxon>
        <taxon>Kitasatosporales</taxon>
        <taxon>Streptomycetaceae</taxon>
        <taxon>Streptomyces</taxon>
    </lineage>
</organism>
<accession>A0A1D7VL65</accession>
<sequence length="143" mass="15816">MPRMTSGQARECFAQARIARLATVDAAGRPHLVPVVFALTGDTVVFAVDHKPKRSDRLKRLANIRAHPEVCVLVDGYDEDWGRLWWARADGTAVVLPPSDRSPAAARHVRLLVGKYRQQYAACPPQGPVVEIAVSRWSGWHAT</sequence>
<evidence type="ECO:0000313" key="4">
    <source>
        <dbReference type="Proteomes" id="UP000094094"/>
    </source>
</evidence>
<dbReference type="InterPro" id="IPR019967">
    <property type="entry name" value="F420-dep_enz_PPOX_Rv0121"/>
</dbReference>
<dbReference type="OrthoDB" id="9812086at2"/>
<evidence type="ECO:0000259" key="2">
    <source>
        <dbReference type="Pfam" id="PF01243"/>
    </source>
</evidence>